<keyword evidence="4" id="KW-0675">Receptor</keyword>
<dbReference type="Proteomes" id="UP000193136">
    <property type="component" value="Unassembled WGS sequence"/>
</dbReference>
<dbReference type="PANTHER" id="PTHR47235:SF1">
    <property type="entry name" value="BLR6548 PROTEIN"/>
    <property type="match status" value="1"/>
</dbReference>
<keyword evidence="5" id="KW-1185">Reference proteome</keyword>
<reference evidence="4 5" key="1">
    <citation type="submission" date="2017-03" db="EMBL/GenBank/DDBJ databases">
        <title>Genome sequence of Geothermobacter sp. EPR-M, Deep-Sea Iron Reducer.</title>
        <authorList>
            <person name="Tully B."/>
            <person name="Savalia P."/>
            <person name="Abuyen K."/>
            <person name="Baughan C."/>
            <person name="Romero E."/>
            <person name="Ronkowski C."/>
            <person name="Torres B."/>
            <person name="Tremblay J."/>
            <person name="Trujillo A."/>
            <person name="Tyler M."/>
            <person name="Perez-Rodriguez I."/>
            <person name="Amend J."/>
        </authorList>
    </citation>
    <scope>NUCLEOTIDE SEQUENCE [LARGE SCALE GENOMIC DNA]</scope>
    <source>
        <strain evidence="4 5">EPR-M</strain>
    </source>
</reference>
<dbReference type="SUPFAM" id="SSF53822">
    <property type="entry name" value="Periplasmic binding protein-like I"/>
    <property type="match status" value="1"/>
</dbReference>
<dbReference type="OrthoDB" id="7337537at2"/>
<dbReference type="Pfam" id="PF13458">
    <property type="entry name" value="Peripla_BP_6"/>
    <property type="match status" value="1"/>
</dbReference>
<protein>
    <submittedName>
        <fullName evidence="4">Ligand-binding receptor</fullName>
    </submittedName>
</protein>
<dbReference type="EMBL" id="NAAD01000008">
    <property type="protein sequence ID" value="ORJ60543.1"/>
    <property type="molecule type" value="Genomic_DNA"/>
</dbReference>
<gene>
    <name evidence="4" type="ORF">B5V00_07815</name>
</gene>
<name>A0A1X0Y5W8_9BACT</name>
<dbReference type="CDD" id="cd19978">
    <property type="entry name" value="PBP1_ABC_ligand_binding-like"/>
    <property type="match status" value="1"/>
</dbReference>
<dbReference type="InterPro" id="IPR028082">
    <property type="entry name" value="Peripla_BP_I"/>
</dbReference>
<evidence type="ECO:0000256" key="2">
    <source>
        <dbReference type="ARBA" id="ARBA00022729"/>
    </source>
</evidence>
<evidence type="ECO:0000313" key="4">
    <source>
        <dbReference type="EMBL" id="ORJ60543.1"/>
    </source>
</evidence>
<dbReference type="PANTHER" id="PTHR47235">
    <property type="entry name" value="BLR6548 PROTEIN"/>
    <property type="match status" value="1"/>
</dbReference>
<sequence>MSTALSGPAGDLGREMRRGVLAGIARVNRAGGINGRRLRLIALDDGYEPARTAPNMHQLLEKDRVLAVIGNVGTPTAIASLPLIREQRTLFFAPFSGAGVLRRDPPERYVINLRASYAEEISAMVDALVDRGGLRPEQIAFFTQRDGYGDAGYVGGFAALKRHGLRSEQQVLHVRYRRNTLAVENALADLLLAEHPPSAVIMVGAYAPCAKFIRLARRSGLDVLFLNVSFVGSAALARELGVDGDGVVVTQVVPHPTQSNLPLVKAYRTDLRRIDNLPFSFVSLEGYAALRTLLAGMEKVVGPLTRETLIDGLEQLGEFDLGIGMPLKIDARNHQAGHRVWPTRLKKGTVVPVSWDQVVAGLPGRSRP</sequence>
<accession>A0A1X0Y5W8</accession>
<dbReference type="AlphaFoldDB" id="A0A1X0Y5W8"/>
<organism evidence="4 5">
    <name type="scientific">Geothermobacter hydrogeniphilus</name>
    <dbReference type="NCBI Taxonomy" id="1969733"/>
    <lineage>
        <taxon>Bacteria</taxon>
        <taxon>Pseudomonadati</taxon>
        <taxon>Thermodesulfobacteriota</taxon>
        <taxon>Desulfuromonadia</taxon>
        <taxon>Desulfuromonadales</taxon>
        <taxon>Geothermobacteraceae</taxon>
        <taxon>Geothermobacter</taxon>
    </lineage>
</organism>
<evidence type="ECO:0000313" key="5">
    <source>
        <dbReference type="Proteomes" id="UP000193136"/>
    </source>
</evidence>
<evidence type="ECO:0000259" key="3">
    <source>
        <dbReference type="Pfam" id="PF13458"/>
    </source>
</evidence>
<evidence type="ECO:0000256" key="1">
    <source>
        <dbReference type="ARBA" id="ARBA00010062"/>
    </source>
</evidence>
<dbReference type="STRING" id="1969733.B5V00_07815"/>
<comment type="caution">
    <text evidence="4">The sequence shown here is derived from an EMBL/GenBank/DDBJ whole genome shotgun (WGS) entry which is preliminary data.</text>
</comment>
<feature type="domain" description="Leucine-binding protein" evidence="3">
    <location>
        <begin position="2"/>
        <end position="348"/>
    </location>
</feature>
<keyword evidence="2" id="KW-0732">Signal</keyword>
<proteinExistence type="inferred from homology"/>
<dbReference type="Gene3D" id="3.40.50.2300">
    <property type="match status" value="2"/>
</dbReference>
<comment type="similarity">
    <text evidence="1">Belongs to the leucine-binding protein family.</text>
</comment>
<dbReference type="InterPro" id="IPR028081">
    <property type="entry name" value="Leu-bd"/>
</dbReference>